<accession>E6PUP8</accession>
<protein>
    <submittedName>
        <fullName evidence="1">Uncharacterized protein</fullName>
    </submittedName>
</protein>
<organism evidence="1">
    <name type="scientific">mine drainage metagenome</name>
    <dbReference type="NCBI Taxonomy" id="410659"/>
    <lineage>
        <taxon>unclassified sequences</taxon>
        <taxon>metagenomes</taxon>
        <taxon>ecological metagenomes</taxon>
    </lineage>
</organism>
<dbReference type="AlphaFoldDB" id="E6PUP8"/>
<evidence type="ECO:0000313" key="1">
    <source>
        <dbReference type="EMBL" id="CBH98655.1"/>
    </source>
</evidence>
<reference evidence="1" key="1">
    <citation type="submission" date="2009-10" db="EMBL/GenBank/DDBJ databases">
        <title>Diversity of trophic interactions inside an arsenic-rich microbial ecosystem.</title>
        <authorList>
            <person name="Bertin P.N."/>
            <person name="Heinrich-Salmeron A."/>
            <person name="Pelletier E."/>
            <person name="Goulhen-Chollet F."/>
            <person name="Arsene-Ploetze F."/>
            <person name="Gallien S."/>
            <person name="Calteau A."/>
            <person name="Vallenet D."/>
            <person name="Casiot C."/>
            <person name="Chane-Woon-Ming B."/>
            <person name="Giloteaux L."/>
            <person name="Barakat M."/>
            <person name="Bonnefoy V."/>
            <person name="Bruneel O."/>
            <person name="Chandler M."/>
            <person name="Cleiss J."/>
            <person name="Duran R."/>
            <person name="Elbaz-Poulichet F."/>
            <person name="Fonknechten N."/>
            <person name="Lauga B."/>
            <person name="Mornico D."/>
            <person name="Ortet P."/>
            <person name="Schaeffer C."/>
            <person name="Siguier P."/>
            <person name="Alexander Thil Smith A."/>
            <person name="Van Dorsselaer A."/>
            <person name="Weissenbach J."/>
            <person name="Medigue C."/>
            <person name="Le Paslier D."/>
        </authorList>
    </citation>
    <scope>NUCLEOTIDE SEQUENCE</scope>
</reference>
<dbReference type="EMBL" id="CABM01000059">
    <property type="protein sequence ID" value="CBH98655.1"/>
    <property type="molecule type" value="Genomic_DNA"/>
</dbReference>
<proteinExistence type="predicted"/>
<comment type="caution">
    <text evidence="1">The sequence shown here is derived from an EMBL/GenBank/DDBJ whole genome shotgun (WGS) entry which is preliminary data.</text>
</comment>
<name>E6PUP8_9ZZZZ</name>
<gene>
    <name evidence="1" type="ORF">CARN2_4137</name>
</gene>
<sequence>MSSAPSELYYAQAFHHGEREHHSYVVAIGHKEQVEALARAEHARHFGEYGIALYQVELDAPLQERLHLVNYLGSNMGERWIDGQQADRQAA</sequence>